<dbReference type="Proteomes" id="UP000199651">
    <property type="component" value="Unassembled WGS sequence"/>
</dbReference>
<dbReference type="PANTHER" id="PTHR33371">
    <property type="entry name" value="INTERMEMBRANE PHOSPHOLIPID TRANSPORT SYSTEM BINDING PROTEIN MLAD-RELATED"/>
    <property type="match status" value="1"/>
</dbReference>
<dbReference type="GO" id="GO:0005576">
    <property type="term" value="C:extracellular region"/>
    <property type="evidence" value="ECO:0007669"/>
    <property type="project" value="TreeGrafter"/>
</dbReference>
<dbReference type="NCBIfam" id="TIGR00996">
    <property type="entry name" value="Mtu_fam_mce"/>
    <property type="match status" value="1"/>
</dbReference>
<dbReference type="STRING" id="504798.SAMN05421871_102407"/>
<dbReference type="InterPro" id="IPR052336">
    <property type="entry name" value="MlaD_Phospholipid_Transporter"/>
</dbReference>
<proteinExistence type="predicted"/>
<dbReference type="InterPro" id="IPR003399">
    <property type="entry name" value="Mce/MlaD"/>
</dbReference>
<dbReference type="InterPro" id="IPR005693">
    <property type="entry name" value="Mce"/>
</dbReference>
<dbReference type="PANTHER" id="PTHR33371:SF4">
    <property type="entry name" value="INTERMEMBRANE PHOSPHOLIPID TRANSPORT SYSTEM BINDING PROTEIN MLAD"/>
    <property type="match status" value="1"/>
</dbReference>
<evidence type="ECO:0000313" key="3">
    <source>
        <dbReference type="EMBL" id="SDO92309.1"/>
    </source>
</evidence>
<feature type="domain" description="Mammalian cell entry C-terminal" evidence="2">
    <location>
        <begin position="119"/>
        <end position="313"/>
    </location>
</feature>
<evidence type="ECO:0000259" key="2">
    <source>
        <dbReference type="Pfam" id="PF11887"/>
    </source>
</evidence>
<dbReference type="Pfam" id="PF11887">
    <property type="entry name" value="Mce4_CUP1"/>
    <property type="match status" value="1"/>
</dbReference>
<dbReference type="AlphaFoldDB" id="A0A1H0NI21"/>
<dbReference type="RefSeq" id="WP_091375207.1">
    <property type="nucleotide sequence ID" value="NZ_FNDV01000002.1"/>
</dbReference>
<dbReference type="OrthoDB" id="4516955at2"/>
<dbReference type="EMBL" id="FNJB01000005">
    <property type="protein sequence ID" value="SDO92309.1"/>
    <property type="molecule type" value="Genomic_DNA"/>
</dbReference>
<protein>
    <submittedName>
        <fullName evidence="3">Virulence factor Mce family protein</fullName>
    </submittedName>
</protein>
<evidence type="ECO:0000313" key="4">
    <source>
        <dbReference type="Proteomes" id="UP000199651"/>
    </source>
</evidence>
<evidence type="ECO:0000259" key="1">
    <source>
        <dbReference type="Pfam" id="PF02470"/>
    </source>
</evidence>
<gene>
    <name evidence="3" type="ORF">SAMN05192558_105357</name>
</gene>
<reference evidence="4" key="1">
    <citation type="submission" date="2016-10" db="EMBL/GenBank/DDBJ databases">
        <authorList>
            <person name="Varghese N."/>
            <person name="Submissions S."/>
        </authorList>
    </citation>
    <scope>NUCLEOTIDE SEQUENCE [LARGE SCALE GENOMIC DNA]</scope>
    <source>
        <strain evidence="4">IBRC-M 10655</strain>
    </source>
</reference>
<name>A0A1H0NI21_9PSEU</name>
<dbReference type="Pfam" id="PF02470">
    <property type="entry name" value="MlaD"/>
    <property type="match status" value="1"/>
</dbReference>
<organism evidence="3 4">
    <name type="scientific">Actinokineospora alba</name>
    <dbReference type="NCBI Taxonomy" id="504798"/>
    <lineage>
        <taxon>Bacteria</taxon>
        <taxon>Bacillati</taxon>
        <taxon>Actinomycetota</taxon>
        <taxon>Actinomycetes</taxon>
        <taxon>Pseudonocardiales</taxon>
        <taxon>Pseudonocardiaceae</taxon>
        <taxon>Actinokineospora</taxon>
    </lineage>
</organism>
<accession>A0A1H0NI21</accession>
<dbReference type="InterPro" id="IPR024516">
    <property type="entry name" value="Mce_C"/>
</dbReference>
<sequence length="397" mass="41313">MTVASRLGARTFRYAAVSCVLALVVAAGVWPVIAGSTGVRLTAYFSQAVGVYPGSAVRVLGIDVGTIESVTPEGTLVKVELVVDADVRVPEQVRAIVVAPSLVSDRYVQLAPVYTGGPEIADGAKIPRERTATPVEIDDLSKTLDELNVALGPEGANRDGALTRLLDTSAANLDGTGKSLNETLRELNAAAGTLANSKGDLFETVDNLQRFTSTLAASDSQIHEFNGRMAEVTGFLAADSDEIGAALGSLADALEEVRAFIEDNRTALQSNVDKLAVVTKVLVDQRAALAEVLDVSPVAVANLINTYDAASGTQHSRNNLNELTYPPVMMLCMLIRQSAPAEIPADVRDACLQLAPVIDGAVPLPSVAEVLGGAAQGKQPALPLPMVGVDVPGQGGR</sequence>
<keyword evidence="4" id="KW-1185">Reference proteome</keyword>
<feature type="domain" description="Mce/MlaD" evidence="1">
    <location>
        <begin position="38"/>
        <end position="112"/>
    </location>
</feature>